<evidence type="ECO:0000256" key="1">
    <source>
        <dbReference type="ARBA" id="ARBA00022737"/>
    </source>
</evidence>
<organism evidence="4 5">
    <name type="scientific">Papaver nudicaule</name>
    <name type="common">Iceland poppy</name>
    <dbReference type="NCBI Taxonomy" id="74823"/>
    <lineage>
        <taxon>Eukaryota</taxon>
        <taxon>Viridiplantae</taxon>
        <taxon>Streptophyta</taxon>
        <taxon>Embryophyta</taxon>
        <taxon>Tracheophyta</taxon>
        <taxon>Spermatophyta</taxon>
        <taxon>Magnoliopsida</taxon>
        <taxon>Ranunculales</taxon>
        <taxon>Papaveraceae</taxon>
        <taxon>Papaveroideae</taxon>
        <taxon>Papaver</taxon>
    </lineage>
</organism>
<sequence>KIWCFARMTYLPMAYLFGNRFVAPTTDLILSLREELHVQPYNEINWSQMCHSCCKEDLYCPRPPVQKLAWNFLYTCIEPILSRWPLSKLVRDKALSLTIKRIHYEDENSRYTTLGAVEKALCMLACWVEDPDSAAFKKHLARVQDYIWVAEDGLKMQAEPGGSQTWDTSFALHALLASNDLIEEIGPALKKGNHFLKASQYESTHYSKGSWTFTTQDHGWQVSDCTAEALMCCLMFSQMPANVVVEKMSIKQFFDAVEIIVSLQGVDGGFSAWEPATIPAWMEAFNPAEVFEDALLEQEYVECTSSAIDALVLFKKLYPDQVIIVLNKSKNASKRRYGNWGICYIYATWLALRALAAAGKNYDDNFLSTHTHIRKACDFLLSTQKSQGGWGESYLSCLKKEFVPLKDNHLAERDPEPLHRASRVLINSQMESGDFPQQEMTGASLKTCMLHYTLYKNTFPIWALGEYRRKVLKDI</sequence>
<reference evidence="4" key="1">
    <citation type="submission" date="2022-03" db="EMBL/GenBank/DDBJ databases">
        <title>A functionally conserved STORR gene fusion in Papaver species that diverged 16.8 million years ago.</title>
        <authorList>
            <person name="Catania T."/>
        </authorList>
    </citation>
    <scope>NUCLEOTIDE SEQUENCE</scope>
    <source>
        <strain evidence="4">S-191538</strain>
    </source>
</reference>
<proteinExistence type="predicted"/>
<dbReference type="GO" id="GO:0016104">
    <property type="term" value="P:triterpenoid biosynthetic process"/>
    <property type="evidence" value="ECO:0007669"/>
    <property type="project" value="InterPro"/>
</dbReference>
<protein>
    <recommendedName>
        <fullName evidence="3">Squalene cyclase C-terminal domain-containing protein</fullName>
    </recommendedName>
</protein>
<dbReference type="GO" id="GO:0005811">
    <property type="term" value="C:lipid droplet"/>
    <property type="evidence" value="ECO:0007669"/>
    <property type="project" value="InterPro"/>
</dbReference>
<dbReference type="InterPro" id="IPR018333">
    <property type="entry name" value="Squalene_cyclase"/>
</dbReference>
<keyword evidence="1" id="KW-0677">Repeat</keyword>
<dbReference type="PANTHER" id="PTHR11764:SF58">
    <property type="entry name" value="BETA-AMYRIN SYNTHASE-RELATED"/>
    <property type="match status" value="1"/>
</dbReference>
<dbReference type="SUPFAM" id="SSF48239">
    <property type="entry name" value="Terpenoid cyclases/Protein prenyltransferases"/>
    <property type="match status" value="1"/>
</dbReference>
<accession>A0AA42B638</accession>
<name>A0AA42B638_PAPNU</name>
<dbReference type="Pfam" id="PF13243">
    <property type="entry name" value="SQHop_cyclase_C"/>
    <property type="match status" value="1"/>
</dbReference>
<dbReference type="GO" id="GO:0016866">
    <property type="term" value="F:intramolecular transferase activity"/>
    <property type="evidence" value="ECO:0007669"/>
    <property type="project" value="InterPro"/>
</dbReference>
<dbReference type="Gene3D" id="1.50.10.20">
    <property type="match status" value="1"/>
</dbReference>
<dbReference type="AlphaFoldDB" id="A0AA42B638"/>
<evidence type="ECO:0000313" key="5">
    <source>
        <dbReference type="Proteomes" id="UP001177140"/>
    </source>
</evidence>
<dbReference type="PANTHER" id="PTHR11764">
    <property type="entry name" value="TERPENE CYCLASE/MUTASE FAMILY MEMBER"/>
    <property type="match status" value="1"/>
</dbReference>
<feature type="non-terminal residue" evidence="4">
    <location>
        <position position="1"/>
    </location>
</feature>
<keyword evidence="2" id="KW-0413">Isomerase</keyword>
<dbReference type="NCBIfam" id="TIGR01787">
    <property type="entry name" value="squalene_cyclas"/>
    <property type="match status" value="1"/>
</dbReference>
<gene>
    <name evidence="4" type="ORF">MKW94_017426</name>
</gene>
<dbReference type="InterPro" id="IPR008930">
    <property type="entry name" value="Terpenoid_cyclase/PrenylTrfase"/>
</dbReference>
<feature type="domain" description="Squalene cyclase C-terminal" evidence="3">
    <location>
        <begin position="163"/>
        <end position="469"/>
    </location>
</feature>
<evidence type="ECO:0000259" key="3">
    <source>
        <dbReference type="Pfam" id="PF13243"/>
    </source>
</evidence>
<evidence type="ECO:0000256" key="2">
    <source>
        <dbReference type="ARBA" id="ARBA00023235"/>
    </source>
</evidence>
<comment type="caution">
    <text evidence="4">The sequence shown here is derived from an EMBL/GenBank/DDBJ whole genome shotgun (WGS) entry which is preliminary data.</text>
</comment>
<dbReference type="EMBL" id="JAJJMA010347987">
    <property type="protein sequence ID" value="MCL7052276.1"/>
    <property type="molecule type" value="Genomic_DNA"/>
</dbReference>
<dbReference type="Proteomes" id="UP001177140">
    <property type="component" value="Unassembled WGS sequence"/>
</dbReference>
<evidence type="ECO:0000313" key="4">
    <source>
        <dbReference type="EMBL" id="MCL7052276.1"/>
    </source>
</evidence>
<keyword evidence="5" id="KW-1185">Reference proteome</keyword>
<dbReference type="InterPro" id="IPR032696">
    <property type="entry name" value="SQ_cyclase_C"/>
</dbReference>